<dbReference type="Gene3D" id="3.30.160.60">
    <property type="entry name" value="Classic Zinc Finger"/>
    <property type="match status" value="1"/>
</dbReference>
<dbReference type="InterPro" id="IPR000315">
    <property type="entry name" value="Znf_B-box"/>
</dbReference>
<dbReference type="STRING" id="1561998.A0A1I7TS60"/>
<organism evidence="8 9">
    <name type="scientific">Caenorhabditis tropicalis</name>
    <dbReference type="NCBI Taxonomy" id="1561998"/>
    <lineage>
        <taxon>Eukaryota</taxon>
        <taxon>Metazoa</taxon>
        <taxon>Ecdysozoa</taxon>
        <taxon>Nematoda</taxon>
        <taxon>Chromadorea</taxon>
        <taxon>Rhabditida</taxon>
        <taxon>Rhabditina</taxon>
        <taxon>Rhabditomorpha</taxon>
        <taxon>Rhabditoidea</taxon>
        <taxon>Rhabditidae</taxon>
        <taxon>Peloderinae</taxon>
        <taxon>Caenorhabditis</taxon>
    </lineage>
</organism>
<dbReference type="Pfam" id="PF13639">
    <property type="entry name" value="zf-RING_2"/>
    <property type="match status" value="1"/>
</dbReference>
<keyword evidence="3" id="KW-0862">Zinc</keyword>
<evidence type="ECO:0000256" key="3">
    <source>
        <dbReference type="ARBA" id="ARBA00022833"/>
    </source>
</evidence>
<dbReference type="InterPro" id="IPR017907">
    <property type="entry name" value="Znf_RING_CS"/>
</dbReference>
<dbReference type="AlphaFoldDB" id="A0A1I7TS60"/>
<evidence type="ECO:0000259" key="7">
    <source>
        <dbReference type="PROSITE" id="PS50119"/>
    </source>
</evidence>
<evidence type="ECO:0000313" key="8">
    <source>
        <dbReference type="Proteomes" id="UP000095282"/>
    </source>
</evidence>
<keyword evidence="8" id="KW-1185">Reference proteome</keyword>
<dbReference type="InterPro" id="IPR052667">
    <property type="entry name" value="E3_ubiquitin-ligase_RING"/>
</dbReference>
<sequence>MDSRSGTALCQICQREFAEEDDLVPRILTECGHTLCTHCAKKILGSQKAMLCPFDRISTSVPDGDVRKLKKNFTILQIKEEEKYRRDLLIKSARKDKKMRKSDGTCDENPSHRATNFCKSCDADLCDECWDWVHSLAILAHHEKTLMFNKPINAPDCSVHNGVKAEFVCKDKHCAKLQRRLMCHVCFREKNSHHFDHGYVPLQTEVVDIRTKMLQSLSTSEQKEVAILANIEKLEEVIKTYVTDGISFNDKMSEVTRFWHVNSKENDIRKQMERVIEGRVRRLEQRIANQKADLDWIRKNKASIERLILMESIRLVDVRFEVDMTIGRIETAIVKHPKSLLPCGMCNIHVSSLNPLNFEIRPMNRIELRDNSNQILDYIKKRNPNFGCAKSQYRHKSHLFRIMESADSSIEDIKLYSEGLSLVVVADPFDGDHDTQCGTLEFLENAPAYENIIVGLTPFNFQAVSTFLVKLVDIGERDPRIQIVYMNDEDKDIERMLDSAMERKVVSSPVILP</sequence>
<keyword evidence="1" id="KW-0479">Metal-binding</keyword>
<dbReference type="PROSITE" id="PS50089">
    <property type="entry name" value="ZF_RING_2"/>
    <property type="match status" value="1"/>
</dbReference>
<evidence type="ECO:0000256" key="5">
    <source>
        <dbReference type="SAM" id="Coils"/>
    </source>
</evidence>
<dbReference type="Gene3D" id="3.30.40.10">
    <property type="entry name" value="Zinc/RING finger domain, C3HC4 (zinc finger)"/>
    <property type="match status" value="1"/>
</dbReference>
<keyword evidence="2 4" id="KW-0863">Zinc-finger</keyword>
<dbReference type="eggNOG" id="KOG4185">
    <property type="taxonomic scope" value="Eukaryota"/>
</dbReference>
<feature type="coiled-coil region" evidence="5">
    <location>
        <begin position="273"/>
        <end position="300"/>
    </location>
</feature>
<feature type="domain" description="B box-type" evidence="7">
    <location>
        <begin position="101"/>
        <end position="147"/>
    </location>
</feature>
<dbReference type="PANTHER" id="PTHR47156:SF9">
    <property type="entry name" value="PROTEIN CBG26870"/>
    <property type="match status" value="1"/>
</dbReference>
<proteinExistence type="predicted"/>
<dbReference type="SUPFAM" id="SSF57850">
    <property type="entry name" value="RING/U-box"/>
    <property type="match status" value="1"/>
</dbReference>
<reference evidence="9" key="1">
    <citation type="submission" date="2016-11" db="UniProtKB">
        <authorList>
            <consortium name="WormBaseParasite"/>
        </authorList>
    </citation>
    <scope>IDENTIFICATION</scope>
</reference>
<dbReference type="SMART" id="SM00184">
    <property type="entry name" value="RING"/>
    <property type="match status" value="1"/>
</dbReference>
<dbReference type="PROSITE" id="PS00518">
    <property type="entry name" value="ZF_RING_1"/>
    <property type="match status" value="1"/>
</dbReference>
<dbReference type="WBParaSite" id="Csp11.Scaffold629.g11237.t1">
    <property type="protein sequence ID" value="Csp11.Scaffold629.g11237.t1"/>
    <property type="gene ID" value="Csp11.Scaffold629.g11237"/>
</dbReference>
<evidence type="ECO:0000256" key="2">
    <source>
        <dbReference type="ARBA" id="ARBA00022771"/>
    </source>
</evidence>
<evidence type="ECO:0000256" key="1">
    <source>
        <dbReference type="ARBA" id="ARBA00022723"/>
    </source>
</evidence>
<evidence type="ECO:0000256" key="4">
    <source>
        <dbReference type="PROSITE-ProRule" id="PRU00024"/>
    </source>
</evidence>
<dbReference type="InterPro" id="IPR013083">
    <property type="entry name" value="Znf_RING/FYVE/PHD"/>
</dbReference>
<name>A0A1I7TS60_9PELO</name>
<dbReference type="PROSITE" id="PS50119">
    <property type="entry name" value="ZF_BBOX"/>
    <property type="match status" value="1"/>
</dbReference>
<evidence type="ECO:0000259" key="6">
    <source>
        <dbReference type="PROSITE" id="PS50089"/>
    </source>
</evidence>
<dbReference type="PANTHER" id="PTHR47156">
    <property type="entry name" value="PROTEIN CBG20824"/>
    <property type="match status" value="1"/>
</dbReference>
<dbReference type="Proteomes" id="UP000095282">
    <property type="component" value="Unplaced"/>
</dbReference>
<dbReference type="InterPro" id="IPR001841">
    <property type="entry name" value="Znf_RING"/>
</dbReference>
<evidence type="ECO:0000313" key="9">
    <source>
        <dbReference type="WBParaSite" id="Csp11.Scaffold629.g11237.t1"/>
    </source>
</evidence>
<keyword evidence="5" id="KW-0175">Coiled coil</keyword>
<protein>
    <submittedName>
        <fullName evidence="9">RING-type domain-containing protein</fullName>
    </submittedName>
</protein>
<dbReference type="GO" id="GO:0008270">
    <property type="term" value="F:zinc ion binding"/>
    <property type="evidence" value="ECO:0007669"/>
    <property type="project" value="UniProtKB-KW"/>
</dbReference>
<feature type="domain" description="RING-type" evidence="6">
    <location>
        <begin position="10"/>
        <end position="56"/>
    </location>
</feature>
<accession>A0A1I7TS60</accession>